<comment type="subunit">
    <text evidence="5">Adaptor protein complex 4 (AP-4) is a heterotetramer composed of two large adaptins, a medium adaptin and a small adaptin.</text>
</comment>
<dbReference type="SUPFAM" id="SSF48371">
    <property type="entry name" value="ARM repeat"/>
    <property type="match status" value="1"/>
</dbReference>
<dbReference type="GO" id="GO:0016192">
    <property type="term" value="P:vesicle-mediated transport"/>
    <property type="evidence" value="ECO:0007669"/>
    <property type="project" value="UniProtKB-UniRule"/>
</dbReference>
<evidence type="ECO:0000256" key="4">
    <source>
        <dbReference type="ARBA" id="ARBA00023136"/>
    </source>
</evidence>
<keyword evidence="3 5" id="KW-0653">Protein transport</keyword>
<proteinExistence type="inferred from homology"/>
<feature type="domain" description="AP-4 complex subunit epsilon-1 C-terminal" evidence="6">
    <location>
        <begin position="918"/>
        <end position="1023"/>
    </location>
</feature>
<dbReference type="RefSeq" id="XP_067078951.1">
    <property type="nucleotide sequence ID" value="XM_067222850.1"/>
</dbReference>
<dbReference type="InterPro" id="IPR028269">
    <property type="entry name" value="AP4E1_C"/>
</dbReference>
<dbReference type="Pfam" id="PF01602">
    <property type="entry name" value="Adaptin_N"/>
    <property type="match status" value="1"/>
</dbReference>
<comment type="subcellular location">
    <subcellularLocation>
        <location evidence="1">Endomembrane system</location>
    </subcellularLocation>
</comment>
<organism evidence="7 8">
    <name type="scientific">Trypanosoma equiperdum</name>
    <dbReference type="NCBI Taxonomy" id="5694"/>
    <lineage>
        <taxon>Eukaryota</taxon>
        <taxon>Discoba</taxon>
        <taxon>Euglenozoa</taxon>
        <taxon>Kinetoplastea</taxon>
        <taxon>Metakinetoplastina</taxon>
        <taxon>Trypanosomatida</taxon>
        <taxon>Trypanosomatidae</taxon>
        <taxon>Trypanosoma</taxon>
    </lineage>
</organism>
<evidence type="ECO:0000259" key="6">
    <source>
        <dbReference type="SMART" id="SM01356"/>
    </source>
</evidence>
<name>A0A1G4I7A6_TRYEQ</name>
<dbReference type="VEuPathDB" id="TriTrypDB:TEOVI_000679000"/>
<reference evidence="7" key="1">
    <citation type="submission" date="2016-09" db="EMBL/GenBank/DDBJ databases">
        <authorList>
            <person name="Hebert L."/>
            <person name="Moumen B."/>
        </authorList>
    </citation>
    <scope>NUCLEOTIDE SEQUENCE [LARGE SCALE GENOMIC DNA]</scope>
    <source>
        <strain evidence="7">OVI</strain>
    </source>
</reference>
<comment type="caution">
    <text evidence="7">The sequence shown here is derived from an EMBL/GenBank/DDBJ whole genome shotgun (WGS) entry which is preliminary data.</text>
</comment>
<dbReference type="GO" id="GO:0030124">
    <property type="term" value="C:AP-4 adaptor complex"/>
    <property type="evidence" value="ECO:0007669"/>
    <property type="project" value="UniProtKB-UniRule"/>
</dbReference>
<dbReference type="Proteomes" id="UP000195570">
    <property type="component" value="Unassembled WGS sequence"/>
</dbReference>
<dbReference type="InterPro" id="IPR050840">
    <property type="entry name" value="Adaptor_Complx_Large_Subunit"/>
</dbReference>
<dbReference type="PIRSF" id="PIRSF037097">
    <property type="entry name" value="AP4_complex_epsilon"/>
    <property type="match status" value="1"/>
</dbReference>
<dbReference type="GO" id="GO:0006886">
    <property type="term" value="P:intracellular protein transport"/>
    <property type="evidence" value="ECO:0007669"/>
    <property type="project" value="UniProtKB-UniRule"/>
</dbReference>
<keyword evidence="5" id="KW-0333">Golgi apparatus</keyword>
<evidence type="ECO:0000256" key="5">
    <source>
        <dbReference type="PIRNR" id="PIRNR037097"/>
    </source>
</evidence>
<dbReference type="InterPro" id="IPR017109">
    <property type="entry name" value="AP4_complex_esu"/>
</dbReference>
<dbReference type="Pfam" id="PF14807">
    <property type="entry name" value="AP4E_app_platf"/>
    <property type="match status" value="1"/>
</dbReference>
<sequence length="1025" mass="114352">MSKLYKAQTEMVHTWEFTAFIRAVGEARSKQEEDEIIQRDLGNLRKSFETAHVEDWLLKEYVVRVLYAEMLGHPAKFAHIHCVNLSASPDLLVKRTGYLGTWLTIAPQEDIMILIVSNLLRDMNSSNFLHTAAALTAASKVVRRDLICAIKPEVVKLLDHSAPLVRKKAVIALHALYRNTADLIDYKNFFLRALGDPNPAVEAAALSPLLDIVQTNPELCRDLTETFIKVLEKVVSRRLSGDYEYQRVPGPWFQIQVMRILAALVCDSRELAAKCEYVLTEVITRADTGSTIGYAVACEAISLITRIPTIPSLIELSVETTAKMFATRNVNLRYTAIQALSNLACINTDYLRRHQEDILECLGDSDEMIRRKTTFLLLSMCNEGNVDIIVKKLIKYLNSQIDKYVLQELTQSICRTVERFSMRRLWYISTMNRLLLCAAEHVPYSSIQGMLKLIVEGGESGDEASDVAFRLRCVEDYFGLISCSQKKMPDALCRVAAWVVGEYGFLATAINRRLMVDGLCDLFARTDSGDARDWIIMAVMKIVASDGVVPENVKELIERFKDSRIATTQQRCYEFSRLTQMLPLMKRSLPLDRCCEEVDIEETLSFLNPFVQKALLGGAKPYEKRPVCREVRMEIPLCIEKYETPQLKTSEASLTCEVCDTEAKPPELAIRPSTRRWGAKTGNAAAMVNTGLAPDSHMREVGGGERITLSAQVARTGATLDEPCGVFGPQCDQSLPATPPTLGTKCSKNKKLLEDIFDASVQLKKYPHVAQQVPDLFEAVEVENKKNLAGENGSALSVHMEHVREERAVGITLFIVGNVTVNDLVVNVLPPSNCTLHVTSHSVQSAKLTGSTTITMETLKVNQSLEVVMQLLLTGFPNDMHVRVKVVYRRSEPFDMIDVGKSESKTATMTLQVGDFLRPASSMTTDTFGEMWLKYIGEYKTTLHGTAALTLESISQLLMERASLRVVEMIGNELIVAAVLPGTDQLLLGHVVLVDHHCANATFRAQDKRLAEFVVRSLDSAIPLS</sequence>
<dbReference type="GeneID" id="92380724"/>
<dbReference type="AlphaFoldDB" id="A0A1G4I7A6"/>
<comment type="function">
    <text evidence="5">Subunit of novel type of clathrin- or non-clathrin-associated protein coat involved in targeting proteins from the trans-Golgi network (TGN) to the endosomal-lysosomal system.</text>
</comment>
<dbReference type="InterPro" id="IPR016024">
    <property type="entry name" value="ARM-type_fold"/>
</dbReference>
<evidence type="ECO:0000256" key="2">
    <source>
        <dbReference type="ARBA" id="ARBA00022448"/>
    </source>
</evidence>
<accession>A0A1G4I7A6</accession>
<evidence type="ECO:0000313" key="8">
    <source>
        <dbReference type="Proteomes" id="UP000195570"/>
    </source>
</evidence>
<dbReference type="InterPro" id="IPR011989">
    <property type="entry name" value="ARM-like"/>
</dbReference>
<dbReference type="Gene3D" id="1.25.10.10">
    <property type="entry name" value="Leucine-rich Repeat Variant"/>
    <property type="match status" value="1"/>
</dbReference>
<dbReference type="InterPro" id="IPR002553">
    <property type="entry name" value="Clathrin/coatomer_adapt-like_N"/>
</dbReference>
<keyword evidence="8" id="KW-1185">Reference proteome</keyword>
<keyword evidence="2 5" id="KW-0813">Transport</keyword>
<gene>
    <name evidence="7" type="ORF">TEOVI_000679000</name>
</gene>
<keyword evidence="4 5" id="KW-0472">Membrane</keyword>
<comment type="similarity">
    <text evidence="5">Belongs to the adaptor complexes large subunit family.</text>
</comment>
<evidence type="ECO:0000256" key="1">
    <source>
        <dbReference type="ARBA" id="ARBA00004308"/>
    </source>
</evidence>
<protein>
    <recommendedName>
        <fullName evidence="5">AP-4 complex subunit epsilon</fullName>
    </recommendedName>
</protein>
<dbReference type="SMART" id="SM01356">
    <property type="entry name" value="AP4E_app_platf"/>
    <property type="match status" value="1"/>
</dbReference>
<dbReference type="PANTHER" id="PTHR22780">
    <property type="entry name" value="ADAPTIN, ALPHA/GAMMA/EPSILON"/>
    <property type="match status" value="1"/>
</dbReference>
<evidence type="ECO:0000313" key="7">
    <source>
        <dbReference type="EMBL" id="SCU67669.1"/>
    </source>
</evidence>
<dbReference type="EMBL" id="CZPT02000790">
    <property type="protein sequence ID" value="SCU67669.1"/>
    <property type="molecule type" value="Genomic_DNA"/>
</dbReference>
<evidence type="ECO:0000256" key="3">
    <source>
        <dbReference type="ARBA" id="ARBA00022927"/>
    </source>
</evidence>
<dbReference type="GO" id="GO:0012505">
    <property type="term" value="C:endomembrane system"/>
    <property type="evidence" value="ECO:0007669"/>
    <property type="project" value="UniProtKB-SubCell"/>
</dbReference>